<dbReference type="InterPro" id="IPR000182">
    <property type="entry name" value="GNAT_dom"/>
</dbReference>
<proteinExistence type="predicted"/>
<organism evidence="2 3">
    <name type="scientific">Brevibacterium daeguense</name>
    <dbReference type="NCBI Taxonomy" id="909936"/>
    <lineage>
        <taxon>Bacteria</taxon>
        <taxon>Bacillati</taxon>
        <taxon>Actinomycetota</taxon>
        <taxon>Actinomycetes</taxon>
        <taxon>Micrococcales</taxon>
        <taxon>Brevibacteriaceae</taxon>
        <taxon>Brevibacterium</taxon>
    </lineage>
</organism>
<name>A0ABP8ENE6_9MICO</name>
<dbReference type="InterPro" id="IPR016181">
    <property type="entry name" value="Acyl_CoA_acyltransferase"/>
</dbReference>
<reference evidence="3" key="1">
    <citation type="journal article" date="2019" name="Int. J. Syst. Evol. Microbiol.">
        <title>The Global Catalogue of Microorganisms (GCM) 10K type strain sequencing project: providing services to taxonomists for standard genome sequencing and annotation.</title>
        <authorList>
            <consortium name="The Broad Institute Genomics Platform"/>
            <consortium name="The Broad Institute Genome Sequencing Center for Infectious Disease"/>
            <person name="Wu L."/>
            <person name="Ma J."/>
        </authorList>
    </citation>
    <scope>NUCLEOTIDE SEQUENCE [LARGE SCALE GENOMIC DNA]</scope>
    <source>
        <strain evidence="3">JCM 17458</strain>
    </source>
</reference>
<sequence length="182" mass="19929">MDPRTDFTGASPNQVELKAFEHLTAQELYGILQLRAEVFVVEQNCSYLDLDGVDLYPETVHAVVHGAGSPAPYHDSHGGETGLTVKPRGYARVLPYGLIDGPAGDPEGRSIGRVVCDRRERSTGIASALISRLVDEFGDGLLTLNAQAHLRDFYGRFGFRQSGDPFIEDGIPHLPMRRIPGR</sequence>
<gene>
    <name evidence="2" type="ORF">GCM10022261_28530</name>
</gene>
<feature type="domain" description="N-acetyltransferase" evidence="1">
    <location>
        <begin position="107"/>
        <end position="177"/>
    </location>
</feature>
<dbReference type="Proteomes" id="UP001501586">
    <property type="component" value="Unassembled WGS sequence"/>
</dbReference>
<protein>
    <submittedName>
        <fullName evidence="2">GNAT family N-acetyltransferase</fullName>
    </submittedName>
</protein>
<dbReference type="Pfam" id="PF13673">
    <property type="entry name" value="Acetyltransf_10"/>
    <property type="match status" value="1"/>
</dbReference>
<dbReference type="Gene3D" id="3.40.630.30">
    <property type="match status" value="1"/>
</dbReference>
<evidence type="ECO:0000259" key="1">
    <source>
        <dbReference type="Pfam" id="PF13673"/>
    </source>
</evidence>
<dbReference type="SUPFAM" id="SSF55729">
    <property type="entry name" value="Acyl-CoA N-acyltransferases (Nat)"/>
    <property type="match status" value="1"/>
</dbReference>
<accession>A0ABP8ENE6</accession>
<evidence type="ECO:0000313" key="3">
    <source>
        <dbReference type="Proteomes" id="UP001501586"/>
    </source>
</evidence>
<dbReference type="EMBL" id="BAABAZ010000012">
    <property type="protein sequence ID" value="GAA4285322.1"/>
    <property type="molecule type" value="Genomic_DNA"/>
</dbReference>
<dbReference type="RefSeq" id="WP_236863162.1">
    <property type="nucleotide sequence ID" value="NZ_BAABAZ010000012.1"/>
</dbReference>
<evidence type="ECO:0000313" key="2">
    <source>
        <dbReference type="EMBL" id="GAA4285322.1"/>
    </source>
</evidence>
<comment type="caution">
    <text evidence="2">The sequence shown here is derived from an EMBL/GenBank/DDBJ whole genome shotgun (WGS) entry which is preliminary data.</text>
</comment>
<keyword evidence="3" id="KW-1185">Reference proteome</keyword>